<accession>A0A1E2VDW2</accession>
<keyword evidence="6" id="KW-1185">Reference proteome</keyword>
<dbReference type="InterPro" id="IPR039424">
    <property type="entry name" value="SBP_5"/>
</dbReference>
<feature type="region of interest" description="Disordered" evidence="2">
    <location>
        <begin position="507"/>
        <end position="531"/>
    </location>
</feature>
<dbReference type="AlphaFoldDB" id="A0A1E2VDW2"/>
<gene>
    <name evidence="5" type="ORF">BFW38_04635</name>
</gene>
<feature type="domain" description="Solute-binding protein family 5" evidence="4">
    <location>
        <begin position="126"/>
        <end position="522"/>
    </location>
</feature>
<organism evidence="5 6">
    <name type="scientific">Terasakiispira papahanaumokuakeensis</name>
    <dbReference type="NCBI Taxonomy" id="197479"/>
    <lineage>
        <taxon>Bacteria</taxon>
        <taxon>Pseudomonadati</taxon>
        <taxon>Pseudomonadota</taxon>
        <taxon>Gammaproteobacteria</taxon>
        <taxon>Oceanospirillales</taxon>
        <taxon>Terasakiispira</taxon>
    </lineage>
</organism>
<dbReference type="Proteomes" id="UP000094291">
    <property type="component" value="Unassembled WGS sequence"/>
</dbReference>
<dbReference type="PANTHER" id="PTHR30290:SF64">
    <property type="entry name" value="ABC TRANSPORTER PERIPLASMIC BINDING PROTEIN"/>
    <property type="match status" value="1"/>
</dbReference>
<keyword evidence="1 3" id="KW-0732">Signal</keyword>
<dbReference type="GO" id="GO:1904680">
    <property type="term" value="F:peptide transmembrane transporter activity"/>
    <property type="evidence" value="ECO:0007669"/>
    <property type="project" value="TreeGrafter"/>
</dbReference>
<evidence type="ECO:0000256" key="3">
    <source>
        <dbReference type="SAM" id="SignalP"/>
    </source>
</evidence>
<dbReference type="Pfam" id="PF00496">
    <property type="entry name" value="SBP_bac_5"/>
    <property type="match status" value="1"/>
</dbReference>
<dbReference type="SUPFAM" id="SSF53850">
    <property type="entry name" value="Periplasmic binding protein-like II"/>
    <property type="match status" value="1"/>
</dbReference>
<reference evidence="5 6" key="1">
    <citation type="submission" date="2016-08" db="EMBL/GenBank/DDBJ databases">
        <authorList>
            <person name="Seilhamer J.J."/>
        </authorList>
    </citation>
    <scope>NUCLEOTIDE SEQUENCE [LARGE SCALE GENOMIC DNA]</scope>
    <source>
        <strain evidence="5 6">PH27A</strain>
    </source>
</reference>
<dbReference type="GO" id="GO:0030288">
    <property type="term" value="C:outer membrane-bounded periplasmic space"/>
    <property type="evidence" value="ECO:0007669"/>
    <property type="project" value="TreeGrafter"/>
</dbReference>
<evidence type="ECO:0000256" key="2">
    <source>
        <dbReference type="SAM" id="MobiDB-lite"/>
    </source>
</evidence>
<dbReference type="InterPro" id="IPR030678">
    <property type="entry name" value="Peptide/Ni-bd"/>
</dbReference>
<sequence length="613" mass="70218">MQLSRRGLKHLTWACCWGVVATLISPITSHHAWAQDSEQVQCQGAMALHGEPALPEDFKHLPYVNPDAPKGGRWRQAAIGTFDSLNPFIIKGTPAAGTSTLLYDSLTVQSLDEPFTEYGLVAKCMRLDPENHWIEFKLRPEARFNDGQPITAEDVIFSFNILKEQGRPFFRAYYHDVAQVSAPDDHTVRFEFANTTNNELPMILGQLPVLPQHYWQDKDFTAPGLDVPIGSGPYRISHVDPGRKITYERVKDYWAKDLPINVGRFNVDTQSFDYYRDQGVALEAFKAGRLDFRLENSASQWAEAYNGTALEQGDIVKEKIRHHNPAQMQGFVYNTRRAPFDDPKVRAALLNAFDFEWTNKQLFHGAYQRLHSYFDNSELASQGIPKGAELALLTPWKDQLPEALFKEPYQLPVTQGDGNIRRQLRDALRQLKSAGWTMQGGKLVKNGQPFEFEMLLVSSQFERIVLPMKRNLQRMGIDMKVRLVDTTQYLNRLRDFDFDMTVGSFPQSLSPGNEQRDFWGSESAERPDSRNIAGVSSPVVDDLINKVIHADSREQLVTRVHALDRVLLWGNYMIPQFYLDSYRIARSQKLQHPEQIPRYGIDLDSWWIKPESR</sequence>
<evidence type="ECO:0000259" key="4">
    <source>
        <dbReference type="Pfam" id="PF00496"/>
    </source>
</evidence>
<dbReference type="PANTHER" id="PTHR30290">
    <property type="entry name" value="PERIPLASMIC BINDING COMPONENT OF ABC TRANSPORTER"/>
    <property type="match status" value="1"/>
</dbReference>
<dbReference type="STRING" id="197479.BFW38_04635"/>
<dbReference type="CDD" id="cd08497">
    <property type="entry name" value="MbnE-like"/>
    <property type="match status" value="1"/>
</dbReference>
<feature type="compositionally biased region" description="Basic and acidic residues" evidence="2">
    <location>
        <begin position="514"/>
        <end position="529"/>
    </location>
</feature>
<proteinExistence type="predicted"/>
<protein>
    <recommendedName>
        <fullName evidence="4">Solute-binding protein family 5 domain-containing protein</fullName>
    </recommendedName>
</protein>
<feature type="signal peptide" evidence="3">
    <location>
        <begin position="1"/>
        <end position="34"/>
    </location>
</feature>
<comment type="caution">
    <text evidence="5">The sequence shown here is derived from an EMBL/GenBank/DDBJ whole genome shotgun (WGS) entry which is preliminary data.</text>
</comment>
<dbReference type="Gene3D" id="3.10.105.10">
    <property type="entry name" value="Dipeptide-binding Protein, Domain 3"/>
    <property type="match status" value="1"/>
</dbReference>
<name>A0A1E2VDW2_9GAMM</name>
<evidence type="ECO:0000313" key="5">
    <source>
        <dbReference type="EMBL" id="ODC05189.1"/>
    </source>
</evidence>
<dbReference type="EMBL" id="MDTQ01000001">
    <property type="protein sequence ID" value="ODC05189.1"/>
    <property type="molecule type" value="Genomic_DNA"/>
</dbReference>
<dbReference type="PIRSF" id="PIRSF002741">
    <property type="entry name" value="MppA"/>
    <property type="match status" value="1"/>
</dbReference>
<evidence type="ECO:0000313" key="6">
    <source>
        <dbReference type="Proteomes" id="UP000094291"/>
    </source>
</evidence>
<dbReference type="GO" id="GO:0043190">
    <property type="term" value="C:ATP-binding cassette (ABC) transporter complex"/>
    <property type="evidence" value="ECO:0007669"/>
    <property type="project" value="InterPro"/>
</dbReference>
<evidence type="ECO:0000256" key="1">
    <source>
        <dbReference type="ARBA" id="ARBA00022729"/>
    </source>
</evidence>
<dbReference type="GO" id="GO:0042884">
    <property type="term" value="P:microcin transport"/>
    <property type="evidence" value="ECO:0007669"/>
    <property type="project" value="TreeGrafter"/>
</dbReference>
<dbReference type="GO" id="GO:0015833">
    <property type="term" value="P:peptide transport"/>
    <property type="evidence" value="ECO:0007669"/>
    <property type="project" value="TreeGrafter"/>
</dbReference>
<dbReference type="FunFam" id="3.10.105.10:FF:000005">
    <property type="entry name" value="ABC transporter substrate-binding protein"/>
    <property type="match status" value="1"/>
</dbReference>
<feature type="chain" id="PRO_5009119746" description="Solute-binding protein family 5 domain-containing protein" evidence="3">
    <location>
        <begin position="35"/>
        <end position="613"/>
    </location>
</feature>
<dbReference type="InterPro" id="IPR000914">
    <property type="entry name" value="SBP_5_dom"/>
</dbReference>
<dbReference type="Gene3D" id="3.40.190.10">
    <property type="entry name" value="Periplasmic binding protein-like II"/>
    <property type="match status" value="1"/>
</dbReference>